<accession>F4XLH8</accession>
<dbReference type="HOGENOM" id="CLU_047533_0_0_3"/>
<evidence type="ECO:0000313" key="2">
    <source>
        <dbReference type="Proteomes" id="UP000003959"/>
    </source>
</evidence>
<dbReference type="EMBL" id="GL890831">
    <property type="protein sequence ID" value="EGJ34550.1"/>
    <property type="molecule type" value="Genomic_DNA"/>
</dbReference>
<name>F4XLH8_9CYAN</name>
<dbReference type="AlphaFoldDB" id="F4XLH8"/>
<dbReference type="eggNOG" id="COG0675">
    <property type="taxonomic scope" value="Bacteria"/>
</dbReference>
<dbReference type="RefSeq" id="WP_008180070.1">
    <property type="nucleotide sequence ID" value="NZ_GL890831.1"/>
</dbReference>
<organism evidence="1 2">
    <name type="scientific">Moorena producens 3L</name>
    <dbReference type="NCBI Taxonomy" id="489825"/>
    <lineage>
        <taxon>Bacteria</taxon>
        <taxon>Bacillati</taxon>
        <taxon>Cyanobacteriota</taxon>
        <taxon>Cyanophyceae</taxon>
        <taxon>Coleofasciculales</taxon>
        <taxon>Coleofasciculaceae</taxon>
        <taxon>Moorena</taxon>
    </lineage>
</organism>
<evidence type="ECO:0000313" key="1">
    <source>
        <dbReference type="EMBL" id="EGJ34550.1"/>
    </source>
</evidence>
<gene>
    <name evidence="1" type="ORF">LYNGBM3L_14920</name>
</gene>
<dbReference type="Proteomes" id="UP000003959">
    <property type="component" value="Unassembled WGS sequence"/>
</dbReference>
<reference evidence="2" key="1">
    <citation type="journal article" date="2011" name="Proc. Natl. Acad. Sci. U.S.A.">
        <title>Genomic insights into the physiology and ecology of the marine filamentous cyanobacterium Lyngbya majuscula.</title>
        <authorList>
            <person name="Jones A.C."/>
            <person name="Monroe E.A."/>
            <person name="Podell S."/>
            <person name="Hess W.R."/>
            <person name="Klages S."/>
            <person name="Esquenazi E."/>
            <person name="Niessen S."/>
            <person name="Hoover H."/>
            <person name="Rothmann M."/>
            <person name="Lasken R.S."/>
            <person name="Yates J.R.III."/>
            <person name="Reinhardt R."/>
            <person name="Kube M."/>
            <person name="Burkart M.D."/>
            <person name="Allen E.E."/>
            <person name="Dorrestein P.C."/>
            <person name="Gerwick W.H."/>
            <person name="Gerwick L."/>
        </authorList>
    </citation>
    <scope>NUCLEOTIDE SEQUENCE [LARGE SCALE GENOMIC DNA]</scope>
    <source>
        <strain evidence="2">3L</strain>
    </source>
</reference>
<sequence length="481" mass="55024">MVLVKYFAMGQKQAKKRTKRKKSKTASSIRTDVWSLSLTRHQRNLAILTVEEYRHFLKPLVLIAYGNWSALLGLTAKERVNALEKLVHQTANNPNPKYGWYFKKAINNHPSFRKFPSYLRRAAIQDALGIVSSFVTRWQDWKRGNRKHRHDKSPKLTAIGNSYPALYKGQQIRYNANFNAVDLKVWNGTDWVWLLAIRVPTSGKSRHLGLDNKLMSPSLIANDRRVHLSMPVEIAIKELPESDWVSAVDLGINTTATCSIVSRDGTVKARKFISPARDIDRRDQRKQRIATKSKQTRKITKRNLPQGFCKGLYRKSKHINEHIAQFVSKAVIDFAMAHQVRVIVFEDLSNWKAKAGKHGSVQKQRFHQWCKDRIVELAIEKFSELGGFVVKVNAKYTSAYGFDGSGLISRSKKKYSLARFKNGKCYNADLSASYNIGARYWYAVLTNAKLTRVWEGRSSSHTLRTPVTLSSLWKLSESNLA</sequence>
<keyword evidence="2" id="KW-1185">Reference proteome</keyword>
<protein>
    <submittedName>
        <fullName evidence="1">Transposase, IS605 OrfB family, central region</fullName>
    </submittedName>
</protein>
<proteinExistence type="predicted"/>